<dbReference type="AlphaFoldDB" id="A0A7Y4L232"/>
<name>A0A7Y4L232_9ACTN</name>
<protein>
    <submittedName>
        <fullName evidence="4">Uncharacterized protein</fullName>
    </submittedName>
</protein>
<dbReference type="RefSeq" id="WP_171675360.1">
    <property type="nucleotide sequence ID" value="NZ_BAAAGT010000004.1"/>
</dbReference>
<gene>
    <name evidence="3" type="ORF">HNR71_002101</name>
    <name evidence="4" type="ORF">HPO96_21770</name>
</gene>
<evidence type="ECO:0000313" key="6">
    <source>
        <dbReference type="Proteomes" id="UP000553957"/>
    </source>
</evidence>
<evidence type="ECO:0000313" key="3">
    <source>
        <dbReference type="EMBL" id="MBB6566464.1"/>
    </source>
</evidence>
<dbReference type="Proteomes" id="UP000534306">
    <property type="component" value="Unassembled WGS sequence"/>
</dbReference>
<reference evidence="3 6" key="2">
    <citation type="submission" date="2020-08" db="EMBL/GenBank/DDBJ databases">
        <title>Sequencing the genomes of 1000 actinobacteria strains.</title>
        <authorList>
            <person name="Klenk H.-P."/>
        </authorList>
    </citation>
    <scope>NUCLEOTIDE SEQUENCE [LARGE SCALE GENOMIC DNA]</scope>
    <source>
        <strain evidence="3 6">DSM 15626</strain>
    </source>
</reference>
<evidence type="ECO:0000313" key="5">
    <source>
        <dbReference type="Proteomes" id="UP000534306"/>
    </source>
</evidence>
<keyword evidence="1" id="KW-1133">Transmembrane helix</keyword>
<organism evidence="4 5">
    <name type="scientific">Kribbella sandramycini</name>
    <dbReference type="NCBI Taxonomy" id="60450"/>
    <lineage>
        <taxon>Bacteria</taxon>
        <taxon>Bacillati</taxon>
        <taxon>Actinomycetota</taxon>
        <taxon>Actinomycetes</taxon>
        <taxon>Propionibacteriales</taxon>
        <taxon>Kribbellaceae</taxon>
        <taxon>Kribbella</taxon>
    </lineage>
</organism>
<reference evidence="4 5" key="1">
    <citation type="submission" date="2020-05" db="EMBL/GenBank/DDBJ databases">
        <title>Genome sequence of Kribbella sandramycini ATCC 39419.</title>
        <authorList>
            <person name="Maclea K.S."/>
            <person name="Fair J.L."/>
        </authorList>
    </citation>
    <scope>NUCLEOTIDE SEQUENCE [LARGE SCALE GENOMIC DNA]</scope>
    <source>
        <strain evidence="4 5">ATCC 39419</strain>
    </source>
</reference>
<comment type="caution">
    <text evidence="4">The sequence shown here is derived from an EMBL/GenBank/DDBJ whole genome shotgun (WGS) entry which is preliminary data.</text>
</comment>
<feature type="transmembrane region" description="Helical" evidence="1">
    <location>
        <begin position="152"/>
        <end position="173"/>
    </location>
</feature>
<feature type="chain" id="PRO_5036217763" evidence="2">
    <location>
        <begin position="24"/>
        <end position="187"/>
    </location>
</feature>
<dbReference type="EMBL" id="JABJRC010000005">
    <property type="protein sequence ID" value="NOL42878.1"/>
    <property type="molecule type" value="Genomic_DNA"/>
</dbReference>
<dbReference type="EMBL" id="JACHKF010000001">
    <property type="protein sequence ID" value="MBB6566464.1"/>
    <property type="molecule type" value="Genomic_DNA"/>
</dbReference>
<feature type="signal peptide" evidence="2">
    <location>
        <begin position="1"/>
        <end position="23"/>
    </location>
</feature>
<accession>A0A7Y4L232</accession>
<sequence length="187" mass="20399">MRTLLAILTAGLLFTAVGTPAVAGPPPVDVVHSEVTQVGPYQLRTSFSEWPLRSERSLDFLFDPELGIKAVTGKVKPIAPSGKVLQPQTQSTRDGTGFARHPRALDSWGFDIVALTEPGTWRFEYTLDGPRGAGRGVLEILVGSRPGPPSELAWSVGLLPLAALVPMGSYLWWRTRRRRDLSLNAWS</sequence>
<keyword evidence="5" id="KW-1185">Reference proteome</keyword>
<dbReference type="Proteomes" id="UP000553957">
    <property type="component" value="Unassembled WGS sequence"/>
</dbReference>
<keyword evidence="1" id="KW-0812">Transmembrane</keyword>
<evidence type="ECO:0000256" key="1">
    <source>
        <dbReference type="SAM" id="Phobius"/>
    </source>
</evidence>
<keyword evidence="1" id="KW-0472">Membrane</keyword>
<keyword evidence="2" id="KW-0732">Signal</keyword>
<evidence type="ECO:0000256" key="2">
    <source>
        <dbReference type="SAM" id="SignalP"/>
    </source>
</evidence>
<evidence type="ECO:0000313" key="4">
    <source>
        <dbReference type="EMBL" id="NOL42878.1"/>
    </source>
</evidence>
<proteinExistence type="predicted"/>